<organism evidence="1 2">
    <name type="scientific">Amniculicola lignicola CBS 123094</name>
    <dbReference type="NCBI Taxonomy" id="1392246"/>
    <lineage>
        <taxon>Eukaryota</taxon>
        <taxon>Fungi</taxon>
        <taxon>Dikarya</taxon>
        <taxon>Ascomycota</taxon>
        <taxon>Pezizomycotina</taxon>
        <taxon>Dothideomycetes</taxon>
        <taxon>Pleosporomycetidae</taxon>
        <taxon>Pleosporales</taxon>
        <taxon>Amniculicolaceae</taxon>
        <taxon>Amniculicola</taxon>
    </lineage>
</organism>
<gene>
    <name evidence="1" type="ORF">P154DRAFT_578056</name>
</gene>
<evidence type="ECO:0000313" key="2">
    <source>
        <dbReference type="Proteomes" id="UP000799779"/>
    </source>
</evidence>
<name>A0A6A5W8H2_9PLEO</name>
<dbReference type="Proteomes" id="UP000799779">
    <property type="component" value="Unassembled WGS sequence"/>
</dbReference>
<reference evidence="1" key="1">
    <citation type="journal article" date="2020" name="Stud. Mycol.">
        <title>101 Dothideomycetes genomes: a test case for predicting lifestyles and emergence of pathogens.</title>
        <authorList>
            <person name="Haridas S."/>
            <person name="Albert R."/>
            <person name="Binder M."/>
            <person name="Bloem J."/>
            <person name="Labutti K."/>
            <person name="Salamov A."/>
            <person name="Andreopoulos B."/>
            <person name="Baker S."/>
            <person name="Barry K."/>
            <person name="Bills G."/>
            <person name="Bluhm B."/>
            <person name="Cannon C."/>
            <person name="Castanera R."/>
            <person name="Culley D."/>
            <person name="Daum C."/>
            <person name="Ezra D."/>
            <person name="Gonzalez J."/>
            <person name="Henrissat B."/>
            <person name="Kuo A."/>
            <person name="Liang C."/>
            <person name="Lipzen A."/>
            <person name="Lutzoni F."/>
            <person name="Magnuson J."/>
            <person name="Mondo S."/>
            <person name="Nolan M."/>
            <person name="Ohm R."/>
            <person name="Pangilinan J."/>
            <person name="Park H.-J."/>
            <person name="Ramirez L."/>
            <person name="Alfaro M."/>
            <person name="Sun H."/>
            <person name="Tritt A."/>
            <person name="Yoshinaga Y."/>
            <person name="Zwiers L.-H."/>
            <person name="Turgeon B."/>
            <person name="Goodwin S."/>
            <person name="Spatafora J."/>
            <person name="Crous P."/>
            <person name="Grigoriev I."/>
        </authorList>
    </citation>
    <scope>NUCLEOTIDE SEQUENCE</scope>
    <source>
        <strain evidence="1">CBS 123094</strain>
    </source>
</reference>
<accession>A0A6A5W8H2</accession>
<keyword evidence="2" id="KW-1185">Reference proteome</keyword>
<dbReference type="EMBL" id="ML977605">
    <property type="protein sequence ID" value="KAF1998230.1"/>
    <property type="molecule type" value="Genomic_DNA"/>
</dbReference>
<proteinExistence type="predicted"/>
<dbReference type="AlphaFoldDB" id="A0A6A5W8H2"/>
<sequence>MVSTTSVKLPPAIFTVSSATTKTATTVQTEYAVQTETAEPSEYKLAFCPFPKEDTQCVSVATPSNASCHQIAAKDRAFFQIAKFVRFAYPKVSIVSTCNIFPQNETCELGSLPTRVATFGGHDINLDLSRTEIGNLENNIGGFWCAPKDLSGSA</sequence>
<evidence type="ECO:0000313" key="1">
    <source>
        <dbReference type="EMBL" id="KAF1998230.1"/>
    </source>
</evidence>
<protein>
    <submittedName>
        <fullName evidence="1">Uncharacterized protein</fullName>
    </submittedName>
</protein>